<dbReference type="InterPro" id="IPR038731">
    <property type="entry name" value="RgtA/B/C-like"/>
</dbReference>
<keyword evidence="4 10" id="KW-0808">Transferase</keyword>
<feature type="transmembrane region" description="Helical" evidence="8">
    <location>
        <begin position="451"/>
        <end position="471"/>
    </location>
</feature>
<protein>
    <submittedName>
        <fullName evidence="10">Phospholipid carrier-dependent glycosyltransferase</fullName>
    </submittedName>
</protein>
<feature type="transmembrane region" description="Helical" evidence="8">
    <location>
        <begin position="178"/>
        <end position="197"/>
    </location>
</feature>
<name>A0A523UMW3_UNCT6</name>
<keyword evidence="7 8" id="KW-0472">Membrane</keyword>
<dbReference type="PANTHER" id="PTHR33908">
    <property type="entry name" value="MANNOSYLTRANSFERASE YKCB-RELATED"/>
    <property type="match status" value="1"/>
</dbReference>
<feature type="transmembrane region" description="Helical" evidence="8">
    <location>
        <begin position="401"/>
        <end position="418"/>
    </location>
</feature>
<evidence type="ECO:0000256" key="8">
    <source>
        <dbReference type="SAM" id="Phobius"/>
    </source>
</evidence>
<dbReference type="Pfam" id="PF13231">
    <property type="entry name" value="PMT_2"/>
    <property type="match status" value="1"/>
</dbReference>
<reference evidence="10 11" key="1">
    <citation type="submission" date="2019-03" db="EMBL/GenBank/DDBJ databases">
        <title>Metabolic potential of uncultured bacteria and archaea associated with petroleum seepage in deep-sea sediments.</title>
        <authorList>
            <person name="Dong X."/>
            <person name="Hubert C."/>
        </authorList>
    </citation>
    <scope>NUCLEOTIDE SEQUENCE [LARGE SCALE GENOMIC DNA]</scope>
    <source>
        <strain evidence="10">E44_bin18</strain>
    </source>
</reference>
<keyword evidence="2" id="KW-1003">Cell membrane</keyword>
<proteinExistence type="predicted"/>
<evidence type="ECO:0000313" key="10">
    <source>
        <dbReference type="EMBL" id="TET43893.1"/>
    </source>
</evidence>
<feature type="transmembrane region" description="Helical" evidence="8">
    <location>
        <begin position="36"/>
        <end position="55"/>
    </location>
</feature>
<organism evidence="10 11">
    <name type="scientific">candidate division TA06 bacterium</name>
    <dbReference type="NCBI Taxonomy" id="2250710"/>
    <lineage>
        <taxon>Bacteria</taxon>
        <taxon>Bacteria division TA06</taxon>
    </lineage>
</organism>
<dbReference type="InterPro" id="IPR050297">
    <property type="entry name" value="LipidA_mod_glycosyltrf_83"/>
</dbReference>
<evidence type="ECO:0000259" key="9">
    <source>
        <dbReference type="Pfam" id="PF13231"/>
    </source>
</evidence>
<feature type="transmembrane region" description="Helical" evidence="8">
    <location>
        <begin position="374"/>
        <end position="394"/>
    </location>
</feature>
<sequence length="618" mass="70449">MILGEVLLSLIIFLVLSAFGLRLLKWAGLAKVANLSSFLFGWAIGLGFTAILTLFLGLARLLYPTIAWIVFLALLGVSYKEVVELLKSFFNWIRTVRAREFSSFLMVMVAVLAGLFNLVSALSPPVFYDTLTAHLAHSNWSIMNHAIQFRPYNVYTNYPLNVEAVYTFSMLLLDGDQIAKLINLLFGITSALVVFSIGRRFVNRRAAAIGSTVFYLVPSVGILSGMATHDLGLLLFEITSIFALFMWFNEKESKWLFLSAVLCGFAMGTKYTGLYFFVACLLLVLLRLAFDKRGLALILKSVIFFGIFALLVSSPWFIKSLIYTGNPVYPALSNIFGVGEYQKVSIGFTSGKTALHPVHFLRLPWDMTFRHKNFGSASQIGPLFLIFLIPFLFVRKVNRDVRYLLGFAAILFFFWAATIINTRYYLAGIALLSLWIGYCCDRYLRKRSLAWVIWPVLGASLLYNIVFTLNLTTDLFDPGAVVFGRETKEEYLTERLEHYPVMQFANASLPGDAKVLFVGEARTYYMKRNYEANSAYDKTIIVEMMKRSETVDDLLTQLKQEGITDILYNSTEAYRLNDMFDYFNWDNSEQKKLFDLFTAKHLKVLFKHEDSYLLHIQY</sequence>
<keyword evidence="5 8" id="KW-0812">Transmembrane</keyword>
<evidence type="ECO:0000256" key="6">
    <source>
        <dbReference type="ARBA" id="ARBA00022989"/>
    </source>
</evidence>
<feature type="transmembrane region" description="Helical" evidence="8">
    <location>
        <begin position="101"/>
        <end position="122"/>
    </location>
</feature>
<evidence type="ECO:0000256" key="2">
    <source>
        <dbReference type="ARBA" id="ARBA00022475"/>
    </source>
</evidence>
<comment type="subcellular location">
    <subcellularLocation>
        <location evidence="1">Cell membrane</location>
        <topology evidence="1">Multi-pass membrane protein</topology>
    </subcellularLocation>
</comment>
<gene>
    <name evidence="10" type="ORF">E3J62_11805</name>
</gene>
<dbReference type="GO" id="GO:0009103">
    <property type="term" value="P:lipopolysaccharide biosynthetic process"/>
    <property type="evidence" value="ECO:0007669"/>
    <property type="project" value="UniProtKB-ARBA"/>
</dbReference>
<evidence type="ECO:0000256" key="3">
    <source>
        <dbReference type="ARBA" id="ARBA00022676"/>
    </source>
</evidence>
<evidence type="ECO:0000256" key="5">
    <source>
        <dbReference type="ARBA" id="ARBA00022692"/>
    </source>
</evidence>
<evidence type="ECO:0000256" key="7">
    <source>
        <dbReference type="ARBA" id="ARBA00023136"/>
    </source>
</evidence>
<dbReference type="GO" id="GO:0016763">
    <property type="term" value="F:pentosyltransferase activity"/>
    <property type="evidence" value="ECO:0007669"/>
    <property type="project" value="TreeGrafter"/>
</dbReference>
<dbReference type="PANTHER" id="PTHR33908:SF11">
    <property type="entry name" value="MEMBRANE PROTEIN"/>
    <property type="match status" value="1"/>
</dbReference>
<evidence type="ECO:0000256" key="1">
    <source>
        <dbReference type="ARBA" id="ARBA00004651"/>
    </source>
</evidence>
<feature type="transmembrane region" description="Helical" evidence="8">
    <location>
        <begin position="255"/>
        <end position="285"/>
    </location>
</feature>
<dbReference type="AlphaFoldDB" id="A0A523UMW3"/>
<feature type="domain" description="Glycosyltransferase RgtA/B/C/D-like" evidence="9">
    <location>
        <begin position="168"/>
        <end position="317"/>
    </location>
</feature>
<dbReference type="Proteomes" id="UP000315525">
    <property type="component" value="Unassembled WGS sequence"/>
</dbReference>
<accession>A0A523UMW3</accession>
<dbReference type="EMBL" id="SOJN01000143">
    <property type="protein sequence ID" value="TET43893.1"/>
    <property type="molecule type" value="Genomic_DNA"/>
</dbReference>
<feature type="transmembrane region" description="Helical" evidence="8">
    <location>
        <begin position="297"/>
        <end position="318"/>
    </location>
</feature>
<dbReference type="GO" id="GO:0005886">
    <property type="term" value="C:plasma membrane"/>
    <property type="evidence" value="ECO:0007669"/>
    <property type="project" value="UniProtKB-SubCell"/>
</dbReference>
<evidence type="ECO:0000256" key="4">
    <source>
        <dbReference type="ARBA" id="ARBA00022679"/>
    </source>
</evidence>
<feature type="transmembrane region" description="Helical" evidence="8">
    <location>
        <begin position="6"/>
        <end position="24"/>
    </location>
</feature>
<evidence type="ECO:0000313" key="11">
    <source>
        <dbReference type="Proteomes" id="UP000315525"/>
    </source>
</evidence>
<feature type="transmembrane region" description="Helical" evidence="8">
    <location>
        <begin position="61"/>
        <end position="80"/>
    </location>
</feature>
<keyword evidence="6 8" id="KW-1133">Transmembrane helix</keyword>
<comment type="caution">
    <text evidence="10">The sequence shown here is derived from an EMBL/GenBank/DDBJ whole genome shotgun (WGS) entry which is preliminary data.</text>
</comment>
<feature type="transmembrane region" description="Helical" evidence="8">
    <location>
        <begin position="424"/>
        <end position="444"/>
    </location>
</feature>
<keyword evidence="3" id="KW-0328">Glycosyltransferase</keyword>